<dbReference type="SUPFAM" id="SSF51206">
    <property type="entry name" value="cAMP-binding domain-like"/>
    <property type="match status" value="1"/>
</dbReference>
<gene>
    <name evidence="2" type="ORF">SAMN02787118_101189</name>
</gene>
<name>A0A1I1Z878_9ACTN</name>
<dbReference type="CDD" id="cd00038">
    <property type="entry name" value="CAP_ED"/>
    <property type="match status" value="1"/>
</dbReference>
<organism evidence="2 3">
    <name type="scientific">Streptomyces mirabilis</name>
    <dbReference type="NCBI Taxonomy" id="68239"/>
    <lineage>
        <taxon>Bacteria</taxon>
        <taxon>Bacillati</taxon>
        <taxon>Actinomycetota</taxon>
        <taxon>Actinomycetes</taxon>
        <taxon>Kitasatosporales</taxon>
        <taxon>Streptomycetaceae</taxon>
        <taxon>Streptomyces</taxon>
    </lineage>
</organism>
<evidence type="ECO:0000259" key="1">
    <source>
        <dbReference type="PROSITE" id="PS50042"/>
    </source>
</evidence>
<sequence>MPPSIALRMNHALPHDHRERLLHVGREVSFPAGTRLFEEGRHADRFWIIRDGTAALDMHVPGRRTPVVETLGIGDLVGWSWLYEPYVWQLGAAAVTQLRAYEFDAVAVRLMCLDDPAFGQAVEHWVGRVLAHRLNAARARLVDLYGTYETKEPR</sequence>
<accession>A0A1I1Z878</accession>
<evidence type="ECO:0000313" key="3">
    <source>
        <dbReference type="Proteomes" id="UP000181942"/>
    </source>
</evidence>
<protein>
    <submittedName>
        <fullName evidence="2">Cyclic nucleotide-binding domain-containing protein</fullName>
    </submittedName>
</protein>
<dbReference type="PROSITE" id="PS50042">
    <property type="entry name" value="CNMP_BINDING_3"/>
    <property type="match status" value="1"/>
</dbReference>
<dbReference type="Proteomes" id="UP000181942">
    <property type="component" value="Unassembled WGS sequence"/>
</dbReference>
<dbReference type="OrthoDB" id="290916at2"/>
<dbReference type="Gene3D" id="2.60.120.10">
    <property type="entry name" value="Jelly Rolls"/>
    <property type="match status" value="1"/>
</dbReference>
<dbReference type="InterPro" id="IPR014710">
    <property type="entry name" value="RmlC-like_jellyroll"/>
</dbReference>
<proteinExistence type="predicted"/>
<dbReference type="InterPro" id="IPR018490">
    <property type="entry name" value="cNMP-bd_dom_sf"/>
</dbReference>
<evidence type="ECO:0000313" key="2">
    <source>
        <dbReference type="EMBL" id="SFE27917.1"/>
    </source>
</evidence>
<reference evidence="2 3" key="1">
    <citation type="submission" date="2016-10" db="EMBL/GenBank/DDBJ databases">
        <authorList>
            <person name="de Groot N.N."/>
        </authorList>
    </citation>
    <scope>NUCLEOTIDE SEQUENCE [LARGE SCALE GENOMIC DNA]</scope>
    <source>
        <strain evidence="2 3">OK461</strain>
    </source>
</reference>
<dbReference type="AlphaFoldDB" id="A0A1I1Z878"/>
<dbReference type="EMBL" id="FONR01000001">
    <property type="protein sequence ID" value="SFE27917.1"/>
    <property type="molecule type" value="Genomic_DNA"/>
</dbReference>
<dbReference type="Pfam" id="PF00027">
    <property type="entry name" value="cNMP_binding"/>
    <property type="match status" value="1"/>
</dbReference>
<dbReference type="InterPro" id="IPR000595">
    <property type="entry name" value="cNMP-bd_dom"/>
</dbReference>
<dbReference type="RefSeq" id="WP_075025400.1">
    <property type="nucleotide sequence ID" value="NZ_FONR01000001.1"/>
</dbReference>
<feature type="domain" description="Cyclic nucleotide-binding" evidence="1">
    <location>
        <begin position="9"/>
        <end position="122"/>
    </location>
</feature>